<sequence>MENIIEKIKDIRKSKGYSHEYMAHKLEMSQPAYSKIEKNETVLSVDRLFKIAEILETSVIDILDINPNTIYNQTNNDNATFIGHQQVEHLYQDNKEKSEKIEQLYLSRLKDKDAMIEQLQKLLEKYLK</sequence>
<evidence type="ECO:0000313" key="3">
    <source>
        <dbReference type="EMBL" id="POS01010.1"/>
    </source>
</evidence>
<dbReference type="InterPro" id="IPR010982">
    <property type="entry name" value="Lambda_DNA-bd_dom_sf"/>
</dbReference>
<proteinExistence type="predicted"/>
<dbReference type="PANTHER" id="PTHR46558:SF4">
    <property type="entry name" value="DNA-BIDING PHAGE PROTEIN"/>
    <property type="match status" value="1"/>
</dbReference>
<dbReference type="CDD" id="cd00093">
    <property type="entry name" value="HTH_XRE"/>
    <property type="match status" value="1"/>
</dbReference>
<keyword evidence="1 3" id="KW-0238">DNA-binding</keyword>
<comment type="caution">
    <text evidence="3">The sequence shown here is derived from an EMBL/GenBank/DDBJ whole genome shotgun (WGS) entry which is preliminary data.</text>
</comment>
<gene>
    <name evidence="3" type="ORF">Q361_11516</name>
</gene>
<dbReference type="SUPFAM" id="SSF47413">
    <property type="entry name" value="lambda repressor-like DNA-binding domains"/>
    <property type="match status" value="1"/>
</dbReference>
<dbReference type="OrthoDB" id="798409at2"/>
<accession>A0A2S4N5R0</accession>
<reference evidence="3 4" key="1">
    <citation type="submission" date="2018-01" db="EMBL/GenBank/DDBJ databases">
        <title>Genomic Encyclopedia of Type Strains, Phase I: the one thousand microbial genomes (KMG-I) project.</title>
        <authorList>
            <person name="Goeker M."/>
        </authorList>
    </citation>
    <scope>NUCLEOTIDE SEQUENCE [LARGE SCALE GENOMIC DNA]</scope>
    <source>
        <strain evidence="3 4">DSM 17960</strain>
    </source>
</reference>
<dbReference type="Gene3D" id="1.10.260.40">
    <property type="entry name" value="lambda repressor-like DNA-binding domains"/>
    <property type="match status" value="1"/>
</dbReference>
<dbReference type="PROSITE" id="PS50943">
    <property type="entry name" value="HTH_CROC1"/>
    <property type="match status" value="1"/>
</dbReference>
<dbReference type="Pfam" id="PF01381">
    <property type="entry name" value="HTH_3"/>
    <property type="match status" value="1"/>
</dbReference>
<dbReference type="PANTHER" id="PTHR46558">
    <property type="entry name" value="TRACRIPTIONAL REGULATORY PROTEIN-RELATED-RELATED"/>
    <property type="match status" value="1"/>
</dbReference>
<dbReference type="GO" id="GO:0003677">
    <property type="term" value="F:DNA binding"/>
    <property type="evidence" value="ECO:0007669"/>
    <property type="project" value="UniProtKB-KW"/>
</dbReference>
<dbReference type="RefSeq" id="WP_103726767.1">
    <property type="nucleotide sequence ID" value="NZ_PQNY01000015.1"/>
</dbReference>
<dbReference type="SMART" id="SM00530">
    <property type="entry name" value="HTH_XRE"/>
    <property type="match status" value="1"/>
</dbReference>
<keyword evidence="4" id="KW-1185">Reference proteome</keyword>
<protein>
    <submittedName>
        <fullName evidence="3">DNA-binding XRE family transcriptional regulator</fullName>
    </submittedName>
</protein>
<organism evidence="3 4">
    <name type="scientific">Flavobacterium croceum DSM 17960</name>
    <dbReference type="NCBI Taxonomy" id="1121886"/>
    <lineage>
        <taxon>Bacteria</taxon>
        <taxon>Pseudomonadati</taxon>
        <taxon>Bacteroidota</taxon>
        <taxon>Flavobacteriia</taxon>
        <taxon>Flavobacteriales</taxon>
        <taxon>Flavobacteriaceae</taxon>
        <taxon>Flavobacterium</taxon>
    </lineage>
</organism>
<evidence type="ECO:0000256" key="1">
    <source>
        <dbReference type="ARBA" id="ARBA00023125"/>
    </source>
</evidence>
<evidence type="ECO:0000313" key="4">
    <source>
        <dbReference type="Proteomes" id="UP000237056"/>
    </source>
</evidence>
<dbReference type="EMBL" id="PQNY01000015">
    <property type="protein sequence ID" value="POS01010.1"/>
    <property type="molecule type" value="Genomic_DNA"/>
</dbReference>
<name>A0A2S4N5R0_9FLAO</name>
<dbReference type="Proteomes" id="UP000237056">
    <property type="component" value="Unassembled WGS sequence"/>
</dbReference>
<evidence type="ECO:0000259" key="2">
    <source>
        <dbReference type="PROSITE" id="PS50943"/>
    </source>
</evidence>
<dbReference type="AlphaFoldDB" id="A0A2S4N5R0"/>
<dbReference type="InterPro" id="IPR001387">
    <property type="entry name" value="Cro/C1-type_HTH"/>
</dbReference>
<feature type="domain" description="HTH cro/C1-type" evidence="2">
    <location>
        <begin position="8"/>
        <end position="62"/>
    </location>
</feature>